<proteinExistence type="predicted"/>
<name>A0A6A6BT43_9PEZI</name>
<evidence type="ECO:0000313" key="2">
    <source>
        <dbReference type="Proteomes" id="UP000799438"/>
    </source>
</evidence>
<dbReference type="RefSeq" id="XP_033402123.1">
    <property type="nucleotide sequence ID" value="XM_033542892.1"/>
</dbReference>
<protein>
    <submittedName>
        <fullName evidence="1">Uncharacterized protein</fullName>
    </submittedName>
</protein>
<keyword evidence="2" id="KW-1185">Reference proteome</keyword>
<reference evidence="1" key="1">
    <citation type="journal article" date="2020" name="Stud. Mycol.">
        <title>101 Dothideomycetes genomes: a test case for predicting lifestyles and emergence of pathogens.</title>
        <authorList>
            <person name="Haridas S."/>
            <person name="Albert R."/>
            <person name="Binder M."/>
            <person name="Bloem J."/>
            <person name="Labutti K."/>
            <person name="Salamov A."/>
            <person name="Andreopoulos B."/>
            <person name="Baker S."/>
            <person name="Barry K."/>
            <person name="Bills G."/>
            <person name="Bluhm B."/>
            <person name="Cannon C."/>
            <person name="Castanera R."/>
            <person name="Culley D."/>
            <person name="Daum C."/>
            <person name="Ezra D."/>
            <person name="Gonzalez J."/>
            <person name="Henrissat B."/>
            <person name="Kuo A."/>
            <person name="Liang C."/>
            <person name="Lipzen A."/>
            <person name="Lutzoni F."/>
            <person name="Magnuson J."/>
            <person name="Mondo S."/>
            <person name="Nolan M."/>
            <person name="Ohm R."/>
            <person name="Pangilinan J."/>
            <person name="Park H.-J."/>
            <person name="Ramirez L."/>
            <person name="Alfaro M."/>
            <person name="Sun H."/>
            <person name="Tritt A."/>
            <person name="Yoshinaga Y."/>
            <person name="Zwiers L.-H."/>
            <person name="Turgeon B."/>
            <person name="Goodwin S."/>
            <person name="Spatafora J."/>
            <person name="Crous P."/>
            <person name="Grigoriev I."/>
        </authorList>
    </citation>
    <scope>NUCLEOTIDE SEQUENCE</scope>
    <source>
        <strain evidence="1">CBS 121167</strain>
    </source>
</reference>
<evidence type="ECO:0000313" key="1">
    <source>
        <dbReference type="EMBL" id="KAF2146414.1"/>
    </source>
</evidence>
<accession>A0A6A6BT43</accession>
<dbReference type="OrthoDB" id="5354164at2759"/>
<dbReference type="Proteomes" id="UP000799438">
    <property type="component" value="Unassembled WGS sequence"/>
</dbReference>
<organism evidence="1 2">
    <name type="scientific">Aplosporella prunicola CBS 121167</name>
    <dbReference type="NCBI Taxonomy" id="1176127"/>
    <lineage>
        <taxon>Eukaryota</taxon>
        <taxon>Fungi</taxon>
        <taxon>Dikarya</taxon>
        <taxon>Ascomycota</taxon>
        <taxon>Pezizomycotina</taxon>
        <taxon>Dothideomycetes</taxon>
        <taxon>Dothideomycetes incertae sedis</taxon>
        <taxon>Botryosphaeriales</taxon>
        <taxon>Aplosporellaceae</taxon>
        <taxon>Aplosporella</taxon>
    </lineage>
</organism>
<dbReference type="EMBL" id="ML995476">
    <property type="protein sequence ID" value="KAF2146414.1"/>
    <property type="molecule type" value="Genomic_DNA"/>
</dbReference>
<gene>
    <name evidence="1" type="ORF">K452DRAFT_305348</name>
</gene>
<dbReference type="AlphaFoldDB" id="A0A6A6BT43"/>
<dbReference type="GeneID" id="54300389"/>
<sequence length="118" mass="13159">MASFSRLALLGITGVNENTLALAKINIDFSLLKVTPSKEFNDVGKSLSEFRRQEAEDRNIHRTSRKLGEVFEPTLLITLELLRAYGIRILAISKCAVLVLDKNLRLFKKNSGVDAISI</sequence>